<organism evidence="1 2">
    <name type="scientific">Microbaculum marinisediminis</name>
    <dbReference type="NCBI Taxonomy" id="2931392"/>
    <lineage>
        <taxon>Bacteria</taxon>
        <taxon>Pseudomonadati</taxon>
        <taxon>Pseudomonadota</taxon>
        <taxon>Alphaproteobacteria</taxon>
        <taxon>Hyphomicrobiales</taxon>
        <taxon>Tepidamorphaceae</taxon>
        <taxon>Microbaculum</taxon>
    </lineage>
</organism>
<dbReference type="RefSeq" id="WP_261618247.1">
    <property type="nucleotide sequence ID" value="NZ_JALIDZ010000013.1"/>
</dbReference>
<dbReference type="Proteomes" id="UP001320898">
    <property type="component" value="Unassembled WGS sequence"/>
</dbReference>
<comment type="caution">
    <text evidence="1">The sequence shown here is derived from an EMBL/GenBank/DDBJ whole genome shotgun (WGS) entry which is preliminary data.</text>
</comment>
<keyword evidence="2" id="KW-1185">Reference proteome</keyword>
<proteinExistence type="predicted"/>
<evidence type="ECO:0000313" key="1">
    <source>
        <dbReference type="EMBL" id="MCT8974666.1"/>
    </source>
</evidence>
<reference evidence="1 2" key="1">
    <citation type="submission" date="2022-04" db="EMBL/GenBank/DDBJ databases">
        <authorList>
            <person name="Ye Y.-Q."/>
            <person name="Du Z.-J."/>
        </authorList>
    </citation>
    <scope>NUCLEOTIDE SEQUENCE [LARGE SCALE GENOMIC DNA]</scope>
    <source>
        <strain evidence="1 2">A6E488</strain>
    </source>
</reference>
<evidence type="ECO:0000313" key="2">
    <source>
        <dbReference type="Proteomes" id="UP001320898"/>
    </source>
</evidence>
<dbReference type="EMBL" id="JALIDZ010000013">
    <property type="protein sequence ID" value="MCT8974666.1"/>
    <property type="molecule type" value="Genomic_DNA"/>
</dbReference>
<dbReference type="AlphaFoldDB" id="A0AAW5R316"/>
<name>A0AAW5R316_9HYPH</name>
<protein>
    <submittedName>
        <fullName evidence="1">Uncharacterized protein</fullName>
    </submittedName>
</protein>
<accession>A0AAW5R316</accession>
<gene>
    <name evidence="1" type="ORF">MUB46_22615</name>
</gene>
<sequence>MHERVRRTAVTFSRPFFVEGLDRQQSAGTYDVETIEAPLEGISFLAYRIESTSILLPVPRRGPNSFQLVSIAAAVVRAARLRTEKTERDNRTREV</sequence>